<evidence type="ECO:0000256" key="4">
    <source>
        <dbReference type="ARBA" id="ARBA00022840"/>
    </source>
</evidence>
<gene>
    <name evidence="7" type="ORF">UU24_C0041G0001</name>
</gene>
<protein>
    <submittedName>
        <fullName evidence="7">ATP-dependent DNA helicase PcrA</fullName>
    </submittedName>
</protein>
<dbReference type="CDD" id="cd17932">
    <property type="entry name" value="DEXQc_UvrD"/>
    <property type="match status" value="1"/>
</dbReference>
<dbReference type="PANTHER" id="PTHR11070">
    <property type="entry name" value="UVRD / RECB / PCRA DNA HELICASE FAMILY MEMBER"/>
    <property type="match status" value="1"/>
</dbReference>
<dbReference type="GO" id="GO:0043138">
    <property type="term" value="F:3'-5' DNA helicase activity"/>
    <property type="evidence" value="ECO:0007669"/>
    <property type="project" value="TreeGrafter"/>
</dbReference>
<organism evidence="7 8">
    <name type="scientific">Candidatus Nomurabacteria bacterium GW2011_GWA2_40_9</name>
    <dbReference type="NCBI Taxonomy" id="1618734"/>
    <lineage>
        <taxon>Bacteria</taxon>
        <taxon>Candidatus Nomuraibacteriota</taxon>
    </lineage>
</organism>
<dbReference type="EMBL" id="LBZW01000041">
    <property type="protein sequence ID" value="KKR78160.1"/>
    <property type="molecule type" value="Genomic_DNA"/>
</dbReference>
<dbReference type="InterPro" id="IPR014016">
    <property type="entry name" value="UvrD-like_ATP-bd"/>
</dbReference>
<accession>A0A0G0W1G1</accession>
<evidence type="ECO:0000259" key="6">
    <source>
        <dbReference type="PROSITE" id="PS51198"/>
    </source>
</evidence>
<evidence type="ECO:0000256" key="2">
    <source>
        <dbReference type="ARBA" id="ARBA00022801"/>
    </source>
</evidence>
<feature type="domain" description="UvrD-like helicase ATP-binding" evidence="6">
    <location>
        <begin position="11"/>
        <end position="86"/>
    </location>
</feature>
<keyword evidence="2 5" id="KW-0378">Hydrolase</keyword>
<evidence type="ECO:0000256" key="1">
    <source>
        <dbReference type="ARBA" id="ARBA00022741"/>
    </source>
</evidence>
<dbReference type="PROSITE" id="PS51198">
    <property type="entry name" value="UVRD_HELICASE_ATP_BIND"/>
    <property type="match status" value="1"/>
</dbReference>
<dbReference type="PANTHER" id="PTHR11070:SF2">
    <property type="entry name" value="ATP-DEPENDENT DNA HELICASE SRS2"/>
    <property type="match status" value="1"/>
</dbReference>
<evidence type="ECO:0000256" key="3">
    <source>
        <dbReference type="ARBA" id="ARBA00022806"/>
    </source>
</evidence>
<dbReference type="Proteomes" id="UP000034749">
    <property type="component" value="Unassembled WGS sequence"/>
</dbReference>
<feature type="non-terminal residue" evidence="7">
    <location>
        <position position="86"/>
    </location>
</feature>
<dbReference type="InterPro" id="IPR000212">
    <property type="entry name" value="DNA_helicase_UvrD/REP"/>
</dbReference>
<keyword evidence="4 5" id="KW-0067">ATP-binding</keyword>
<reference evidence="7 8" key="1">
    <citation type="journal article" date="2015" name="Nature">
        <title>rRNA introns, odd ribosomes, and small enigmatic genomes across a large radiation of phyla.</title>
        <authorList>
            <person name="Brown C.T."/>
            <person name="Hug L.A."/>
            <person name="Thomas B.C."/>
            <person name="Sharon I."/>
            <person name="Castelle C.J."/>
            <person name="Singh A."/>
            <person name="Wilkins M.J."/>
            <person name="Williams K.H."/>
            <person name="Banfield J.F."/>
        </authorList>
    </citation>
    <scope>NUCLEOTIDE SEQUENCE [LARGE SCALE GENOMIC DNA]</scope>
</reference>
<dbReference type="InterPro" id="IPR027417">
    <property type="entry name" value="P-loop_NTPase"/>
</dbReference>
<dbReference type="GO" id="GO:0033202">
    <property type="term" value="C:DNA helicase complex"/>
    <property type="evidence" value="ECO:0007669"/>
    <property type="project" value="TreeGrafter"/>
</dbReference>
<comment type="caution">
    <text evidence="7">The sequence shown here is derived from an EMBL/GenBank/DDBJ whole genome shotgun (WGS) entry which is preliminary data.</text>
</comment>
<dbReference type="SUPFAM" id="SSF52540">
    <property type="entry name" value="P-loop containing nucleoside triphosphate hydrolases"/>
    <property type="match status" value="1"/>
</dbReference>
<feature type="binding site" evidence="5">
    <location>
        <begin position="32"/>
        <end position="39"/>
    </location>
    <ligand>
        <name>ATP</name>
        <dbReference type="ChEBI" id="CHEBI:30616"/>
    </ligand>
</feature>
<keyword evidence="1 5" id="KW-0547">Nucleotide-binding</keyword>
<evidence type="ECO:0000313" key="8">
    <source>
        <dbReference type="Proteomes" id="UP000034749"/>
    </source>
</evidence>
<dbReference type="GO" id="GO:0005524">
    <property type="term" value="F:ATP binding"/>
    <property type="evidence" value="ECO:0007669"/>
    <property type="project" value="UniProtKB-UniRule"/>
</dbReference>
<sequence length="86" mass="9459">MIQTTSTQHLEGLNSKQREAAEHVNGPLLIMAGAGAGKTKTITHRIVNLIKNGIAPERILAVTFTNKAAKEMRERVMNEIDKHVSK</sequence>
<dbReference type="GO" id="GO:0005829">
    <property type="term" value="C:cytosol"/>
    <property type="evidence" value="ECO:0007669"/>
    <property type="project" value="TreeGrafter"/>
</dbReference>
<evidence type="ECO:0000256" key="5">
    <source>
        <dbReference type="PROSITE-ProRule" id="PRU00560"/>
    </source>
</evidence>
<evidence type="ECO:0000313" key="7">
    <source>
        <dbReference type="EMBL" id="KKR78160.1"/>
    </source>
</evidence>
<dbReference type="GO" id="GO:0000725">
    <property type="term" value="P:recombinational repair"/>
    <property type="evidence" value="ECO:0007669"/>
    <property type="project" value="TreeGrafter"/>
</dbReference>
<dbReference type="Gene3D" id="3.40.50.300">
    <property type="entry name" value="P-loop containing nucleotide triphosphate hydrolases"/>
    <property type="match status" value="1"/>
</dbReference>
<dbReference type="Pfam" id="PF00580">
    <property type="entry name" value="UvrD-helicase"/>
    <property type="match status" value="1"/>
</dbReference>
<proteinExistence type="predicted"/>
<dbReference type="GO" id="GO:0016787">
    <property type="term" value="F:hydrolase activity"/>
    <property type="evidence" value="ECO:0007669"/>
    <property type="project" value="UniProtKB-UniRule"/>
</dbReference>
<dbReference type="PATRIC" id="fig|1618734.3.peg.685"/>
<keyword evidence="3 5" id="KW-0347">Helicase</keyword>
<dbReference type="AlphaFoldDB" id="A0A0G0W1G1"/>
<name>A0A0G0W1G1_9BACT</name>
<dbReference type="GO" id="GO:0003677">
    <property type="term" value="F:DNA binding"/>
    <property type="evidence" value="ECO:0007669"/>
    <property type="project" value="InterPro"/>
</dbReference>